<reference evidence="1 2" key="1">
    <citation type="submission" date="2014-07" db="EMBL/GenBank/DDBJ databases">
        <authorList>
            <person name="Zhang J.E."/>
            <person name="Yang H."/>
            <person name="Guo J."/>
            <person name="Deng Z."/>
            <person name="Luo H."/>
            <person name="Luo M."/>
            <person name="Zhao B."/>
        </authorList>
    </citation>
    <scope>NUCLEOTIDE SEQUENCE [LARGE SCALE GENOMIC DNA]</scope>
    <source>
        <strain evidence="1 2">1CP</strain>
        <plasmid evidence="2">Plasmid pr1cp1</plasmid>
    </source>
</reference>
<dbReference type="AlphaFoldDB" id="A0A1B1KHA8"/>
<accession>A0A1B1KHA8</accession>
<organism evidence="1 2">
    <name type="scientific">Rhodococcus opacus</name>
    <name type="common">Nocardia opaca</name>
    <dbReference type="NCBI Taxonomy" id="37919"/>
    <lineage>
        <taxon>Bacteria</taxon>
        <taxon>Bacillati</taxon>
        <taxon>Actinomycetota</taxon>
        <taxon>Actinomycetes</taxon>
        <taxon>Mycobacteriales</taxon>
        <taxon>Nocardiaceae</taxon>
        <taxon>Rhodococcus</taxon>
    </lineage>
</organism>
<gene>
    <name evidence="1" type="ORF">R1CP_36950</name>
</gene>
<name>A0A1B1KHA8_RHOOP</name>
<sequence>MEELLEGTRAVAHLAGKVGGEMVGAIPDPVAAPVARMLDSLRQLSELAPPMLAEFDVLVEELHAQRLAVQALQAELSAFDHQMEVIENALTPLQSWTHQWSRLRQLLTPTPFEEPPKPGLTEP</sequence>
<dbReference type="PATRIC" id="fig|37919.13.peg.7785"/>
<evidence type="ECO:0000313" key="2">
    <source>
        <dbReference type="Proteomes" id="UP000186108"/>
    </source>
</evidence>
<dbReference type="Proteomes" id="UP000186108">
    <property type="component" value="Plasmid pR1CP1"/>
</dbReference>
<keyword evidence="1" id="KW-0614">Plasmid</keyword>
<dbReference type="EMBL" id="CP009112">
    <property type="protein sequence ID" value="ANS31996.1"/>
    <property type="molecule type" value="Genomic_DNA"/>
</dbReference>
<protein>
    <submittedName>
        <fullName evidence="1">Uncharacterized protein</fullName>
    </submittedName>
</protein>
<proteinExistence type="predicted"/>
<geneLocation type="plasmid" evidence="2">
    <name>pr1cp1</name>
</geneLocation>
<evidence type="ECO:0000313" key="1">
    <source>
        <dbReference type="EMBL" id="ANS31996.1"/>
    </source>
</evidence>